<dbReference type="RefSeq" id="YP_009002933.1">
    <property type="nucleotide sequence ID" value="NC_023501.1"/>
</dbReference>
<name>W5QUN2_9CAUD</name>
<protein>
    <submittedName>
        <fullName evidence="1">Uncharacterized protein</fullName>
    </submittedName>
</protein>
<keyword evidence="2" id="KW-1185">Reference proteome</keyword>
<evidence type="ECO:0000313" key="2">
    <source>
        <dbReference type="Proteomes" id="UP000019162"/>
    </source>
</evidence>
<accession>W5QUN2</accession>
<dbReference type="KEGG" id="vg:18480084"/>
<evidence type="ECO:0000313" key="1">
    <source>
        <dbReference type="EMBL" id="AGI12044.1"/>
    </source>
</evidence>
<organism evidence="1 2">
    <name type="scientific">Bacillus phage BPS10C</name>
    <dbReference type="NCBI Taxonomy" id="1277886"/>
    <lineage>
        <taxon>Viruses</taxon>
        <taxon>Duplodnaviria</taxon>
        <taxon>Heunggongvirae</taxon>
        <taxon>Uroviricota</taxon>
        <taxon>Caudoviricetes</taxon>
        <taxon>Herelleviridae</taxon>
        <taxon>Bastillevirinae</taxon>
        <taxon>Wphvirus</taxon>
        <taxon>Wphvirus BPS10C</taxon>
    </lineage>
</organism>
<gene>
    <name evidence="1" type="ORF">BPS10C_047</name>
</gene>
<dbReference type="Proteomes" id="UP000019162">
    <property type="component" value="Segment"/>
</dbReference>
<reference evidence="1 2" key="1">
    <citation type="journal article" date="2014" name="Arch. Virol.">
        <title>Characterization and genome analysis of the Bacillus cereus-infecting bacteriophages BPS10C and BPS13.</title>
        <authorList>
            <person name="Shin H."/>
            <person name="Lee J.H."/>
            <person name="Park J."/>
            <person name="Heu S."/>
            <person name="Ryu S."/>
        </authorList>
    </citation>
    <scope>NUCLEOTIDE SEQUENCE [LARGE SCALE GENOMIC DNA]</scope>
</reference>
<proteinExistence type="predicted"/>
<sequence>MKKKFTCLHTTLGSDNKDVLKLKISKKGKLIIAIGEDKHTNKVKTKITQKQAQELYSGMEDVLETGRCNVIEIDDETSLDVDTVPCFDDTHYCFGIEYEEYSFDSVHLDRGDFKELSLQIRHFSVEGELL</sequence>
<dbReference type="OrthoDB" id="15990at10239"/>
<dbReference type="GeneID" id="18480084"/>
<dbReference type="EMBL" id="KC430106">
    <property type="protein sequence ID" value="AGI12044.1"/>
    <property type="molecule type" value="Genomic_DNA"/>
</dbReference>